<evidence type="ECO:0000256" key="4">
    <source>
        <dbReference type="ARBA" id="ARBA00022694"/>
    </source>
</evidence>
<evidence type="ECO:0000313" key="10">
    <source>
        <dbReference type="EMBL" id="PWI24268.1"/>
    </source>
</evidence>
<feature type="binding site" evidence="8">
    <location>
        <begin position="29"/>
        <end position="34"/>
    </location>
    <ligand>
        <name>ATP</name>
        <dbReference type="ChEBI" id="CHEBI:30616"/>
    </ligand>
</feature>
<keyword evidence="3 8" id="KW-0436">Ligase</keyword>
<comment type="domain">
    <text evidence="8">The N-terminal region contains the highly conserved SGGXDS motif, predicted to be a P-loop motif involved in ATP binding.</text>
</comment>
<keyword evidence="5 8" id="KW-0547">Nucleotide-binding</keyword>
<keyword evidence="6 8" id="KW-0067">ATP-binding</keyword>
<dbReference type="GO" id="GO:0005737">
    <property type="term" value="C:cytoplasm"/>
    <property type="evidence" value="ECO:0007669"/>
    <property type="project" value="UniProtKB-SubCell"/>
</dbReference>
<dbReference type="Pfam" id="PF01171">
    <property type="entry name" value="ATP_bind_3"/>
    <property type="match status" value="1"/>
</dbReference>
<dbReference type="SUPFAM" id="SSF82829">
    <property type="entry name" value="MesJ substrate recognition domain-like"/>
    <property type="match status" value="1"/>
</dbReference>
<keyword evidence="2 8" id="KW-0963">Cytoplasm</keyword>
<name>A0A2U3AI99_9BACL</name>
<comment type="similarity">
    <text evidence="8">Belongs to the tRNA(Ile)-lysidine synthase family.</text>
</comment>
<keyword evidence="11" id="KW-1185">Reference proteome</keyword>
<dbReference type="Gene3D" id="3.40.50.620">
    <property type="entry name" value="HUPs"/>
    <property type="match status" value="1"/>
</dbReference>
<comment type="function">
    <text evidence="8">Ligates lysine onto the cytidine present at position 34 of the AUA codon-specific tRNA(Ile) that contains the anticodon CAU, in an ATP-dependent manner. Cytidine is converted to lysidine, thus changing the amino acid specificity of the tRNA from methionine to isoleucine.</text>
</comment>
<dbReference type="NCBIfam" id="TIGR02433">
    <property type="entry name" value="lysidine_TilS_C"/>
    <property type="match status" value="1"/>
</dbReference>
<dbReference type="SUPFAM" id="SSF52402">
    <property type="entry name" value="Adenine nucleotide alpha hydrolases-like"/>
    <property type="match status" value="1"/>
</dbReference>
<feature type="domain" description="Lysidine-tRNA(Ile) synthetase C-terminal" evidence="9">
    <location>
        <begin position="388"/>
        <end position="462"/>
    </location>
</feature>
<dbReference type="CDD" id="cd01992">
    <property type="entry name" value="TilS_N"/>
    <property type="match status" value="1"/>
</dbReference>
<dbReference type="RefSeq" id="WP_109307082.1">
    <property type="nucleotide sequence ID" value="NZ_BJUF01000030.1"/>
</dbReference>
<gene>
    <name evidence="8 10" type="primary">tilS</name>
    <name evidence="10" type="ORF">DEX24_14220</name>
</gene>
<proteinExistence type="inferred from homology"/>
<dbReference type="InterPro" id="IPR012796">
    <property type="entry name" value="Lysidine-tRNA-synth_C"/>
</dbReference>
<evidence type="ECO:0000256" key="6">
    <source>
        <dbReference type="ARBA" id="ARBA00022840"/>
    </source>
</evidence>
<evidence type="ECO:0000256" key="7">
    <source>
        <dbReference type="ARBA" id="ARBA00048539"/>
    </source>
</evidence>
<dbReference type="GO" id="GO:0032267">
    <property type="term" value="F:tRNA(Ile)-lysidine synthase activity"/>
    <property type="evidence" value="ECO:0007669"/>
    <property type="project" value="UniProtKB-EC"/>
</dbReference>
<reference evidence="10 11" key="1">
    <citation type="submission" date="2018-05" db="EMBL/GenBank/DDBJ databases">
        <title>Kurthia sibirica genome sequence.</title>
        <authorList>
            <person name="Maclea K.S."/>
            <person name="Goen A.E."/>
        </authorList>
    </citation>
    <scope>NUCLEOTIDE SEQUENCE [LARGE SCALE GENOMIC DNA]</scope>
    <source>
        <strain evidence="10 11">ATCC 49154</strain>
    </source>
</reference>
<evidence type="ECO:0000259" key="9">
    <source>
        <dbReference type="SMART" id="SM00977"/>
    </source>
</evidence>
<sequence>MTNLERQAASYIEKNNLLMPTDRILVACSGGVDSIVLLHYLNELKKTANFDIAAVHVNHMLRGQAADGDRQFVERFCAEHAIQIFAANIEIPAIHAEEKGNLQDVCRRERYKYFMEIMIEEGFNKVAVAHHADDQIESILMALVRGSHEQGVLGMPAQRDFYGQQLIRPFLSVTRQDIMDYLTNYQLDYREDASNKKDSYTRNRLRHHVVPLLREENSKIAVAFQRFSEKERMEEVVLEDLTKAVFNELIVVESDNMMTLSIIPFQKQPLALQRRVILLLLKYLYKDTIIAQSYTLWTAILQLTTTIDGHKELSLPDGGVAQRQYDVLYVYRRRPLLKEVEQHVLAMDRWYLLPNGQRYGIFHDMTTQTYSDEAKFYALSHPKLKHPLTRRSKNDGDRMQLAGMGNYKKVSRIFIDAKVPLQDRIEWPLIVDSNDEIIALPGLRVSSLCTQVHSSSKGAIMIVDVQI</sequence>
<evidence type="ECO:0000256" key="5">
    <source>
        <dbReference type="ARBA" id="ARBA00022741"/>
    </source>
</evidence>
<dbReference type="NCBIfam" id="TIGR02432">
    <property type="entry name" value="lysidine_TilS_N"/>
    <property type="match status" value="1"/>
</dbReference>
<dbReference type="OrthoDB" id="9807403at2"/>
<organism evidence="10 11">
    <name type="scientific">Kurthia sibirica</name>
    <dbReference type="NCBI Taxonomy" id="202750"/>
    <lineage>
        <taxon>Bacteria</taxon>
        <taxon>Bacillati</taxon>
        <taxon>Bacillota</taxon>
        <taxon>Bacilli</taxon>
        <taxon>Bacillales</taxon>
        <taxon>Caryophanaceae</taxon>
        <taxon>Kurthia</taxon>
    </lineage>
</organism>
<accession>A0A2U3AI99</accession>
<keyword evidence="4 8" id="KW-0819">tRNA processing</keyword>
<comment type="subcellular location">
    <subcellularLocation>
        <location evidence="1 8">Cytoplasm</location>
    </subcellularLocation>
</comment>
<evidence type="ECO:0000313" key="11">
    <source>
        <dbReference type="Proteomes" id="UP000245938"/>
    </source>
</evidence>
<dbReference type="GO" id="GO:0005524">
    <property type="term" value="F:ATP binding"/>
    <property type="evidence" value="ECO:0007669"/>
    <property type="project" value="UniProtKB-UniRule"/>
</dbReference>
<dbReference type="Gene3D" id="3.30.465.60">
    <property type="match status" value="1"/>
</dbReference>
<dbReference type="InterPro" id="IPR011063">
    <property type="entry name" value="TilS/TtcA_N"/>
</dbReference>
<comment type="catalytic activity">
    <reaction evidence="7 8">
        <text>cytidine(34) in tRNA(Ile2) + L-lysine + ATP = lysidine(34) in tRNA(Ile2) + AMP + diphosphate + H(+)</text>
        <dbReference type="Rhea" id="RHEA:43744"/>
        <dbReference type="Rhea" id="RHEA-COMP:10625"/>
        <dbReference type="Rhea" id="RHEA-COMP:10670"/>
        <dbReference type="ChEBI" id="CHEBI:15378"/>
        <dbReference type="ChEBI" id="CHEBI:30616"/>
        <dbReference type="ChEBI" id="CHEBI:32551"/>
        <dbReference type="ChEBI" id="CHEBI:33019"/>
        <dbReference type="ChEBI" id="CHEBI:82748"/>
        <dbReference type="ChEBI" id="CHEBI:83665"/>
        <dbReference type="ChEBI" id="CHEBI:456215"/>
        <dbReference type="EC" id="6.3.4.19"/>
    </reaction>
</comment>
<dbReference type="GO" id="GO:0006400">
    <property type="term" value="P:tRNA modification"/>
    <property type="evidence" value="ECO:0007669"/>
    <property type="project" value="UniProtKB-UniRule"/>
</dbReference>
<comment type="caution">
    <text evidence="10">The sequence shown here is derived from an EMBL/GenBank/DDBJ whole genome shotgun (WGS) entry which is preliminary data.</text>
</comment>
<evidence type="ECO:0000256" key="8">
    <source>
        <dbReference type="HAMAP-Rule" id="MF_01161"/>
    </source>
</evidence>
<evidence type="ECO:0000256" key="1">
    <source>
        <dbReference type="ARBA" id="ARBA00004496"/>
    </source>
</evidence>
<dbReference type="PANTHER" id="PTHR43033">
    <property type="entry name" value="TRNA(ILE)-LYSIDINE SYNTHASE-RELATED"/>
    <property type="match status" value="1"/>
</dbReference>
<evidence type="ECO:0000256" key="2">
    <source>
        <dbReference type="ARBA" id="ARBA00022490"/>
    </source>
</evidence>
<dbReference type="InterPro" id="IPR014729">
    <property type="entry name" value="Rossmann-like_a/b/a_fold"/>
</dbReference>
<dbReference type="HAMAP" id="MF_01161">
    <property type="entry name" value="tRNA_Ile_lys_synt"/>
    <property type="match status" value="1"/>
</dbReference>
<protein>
    <recommendedName>
        <fullName evidence="8">tRNA(Ile)-lysidine synthase</fullName>
        <ecNumber evidence="8">6.3.4.19</ecNumber>
    </recommendedName>
    <alternativeName>
        <fullName evidence="8">tRNA(Ile)-2-lysyl-cytidine synthase</fullName>
    </alternativeName>
    <alternativeName>
        <fullName evidence="8">tRNA(Ile)-lysidine synthetase</fullName>
    </alternativeName>
</protein>
<dbReference type="SMART" id="SM00977">
    <property type="entry name" value="TilS_C"/>
    <property type="match status" value="1"/>
</dbReference>
<dbReference type="EMBL" id="QFVR01000024">
    <property type="protein sequence ID" value="PWI24268.1"/>
    <property type="molecule type" value="Genomic_DNA"/>
</dbReference>
<dbReference type="InterPro" id="IPR015262">
    <property type="entry name" value="tRNA_Ile_lys_synt_subst-bd"/>
</dbReference>
<dbReference type="PANTHER" id="PTHR43033:SF1">
    <property type="entry name" value="TRNA(ILE)-LYSIDINE SYNTHASE-RELATED"/>
    <property type="match status" value="1"/>
</dbReference>
<evidence type="ECO:0000256" key="3">
    <source>
        <dbReference type="ARBA" id="ARBA00022598"/>
    </source>
</evidence>
<dbReference type="InterPro" id="IPR012795">
    <property type="entry name" value="tRNA_Ile_lys_synt_N"/>
</dbReference>
<dbReference type="InterPro" id="IPR012094">
    <property type="entry name" value="tRNA_Ile_lys_synt"/>
</dbReference>
<dbReference type="Pfam" id="PF09179">
    <property type="entry name" value="TilS"/>
    <property type="match status" value="1"/>
</dbReference>
<dbReference type="Proteomes" id="UP000245938">
    <property type="component" value="Unassembled WGS sequence"/>
</dbReference>
<dbReference type="Pfam" id="PF11734">
    <property type="entry name" value="TilS_C"/>
    <property type="match status" value="1"/>
</dbReference>
<dbReference type="AlphaFoldDB" id="A0A2U3AI99"/>
<dbReference type="EC" id="6.3.4.19" evidence="8"/>
<dbReference type="SUPFAM" id="SSF56037">
    <property type="entry name" value="PheT/TilS domain"/>
    <property type="match status" value="1"/>
</dbReference>